<dbReference type="STRING" id="1802055.A3A74_02435"/>
<proteinExistence type="predicted"/>
<name>A0A1F7ICS3_9BACT</name>
<dbReference type="AlphaFoldDB" id="A0A1F7ICS3"/>
<evidence type="ECO:0000313" key="2">
    <source>
        <dbReference type="Proteomes" id="UP000179270"/>
    </source>
</evidence>
<evidence type="ECO:0000313" key="1">
    <source>
        <dbReference type="EMBL" id="OGK41174.1"/>
    </source>
</evidence>
<accession>A0A1F7ICS3</accession>
<protein>
    <submittedName>
        <fullName evidence="1">Uncharacterized protein</fullName>
    </submittedName>
</protein>
<dbReference type="Proteomes" id="UP000179270">
    <property type="component" value="Unassembled WGS sequence"/>
</dbReference>
<sequence length="339" mass="38807">MSDVGSEIPLAKQKNKSIPRRAVGRLALALLTGAALVNWIPPIAAIETIETDLGQNSALWTIADIHKRQLKHVAKANGIKLEKNTDYVSPLQQIINAVDEFERLSGKKVYYDFFSNRPTELIAREILNRVPILRDIETLGFASLIKQHAEAKAHRNKPIHFQVADTIAYYSPESAYHFYLNAIFWENFEPLFRARTGISKRLEQATGLRVDFFRGKNEAQMIWLNDLPEDKKQTAIDFCKKELMGWYSRHFAPEKKSSFPAMLVDALGKNNANLGLSIDEVAIVLKYMSRHDLNTEEYIADLPERLPEILGRFRNFKDTFSIYGRNFRSLISNPLEELI</sequence>
<organism evidence="1 2">
    <name type="scientific">Candidatus Roizmanbacteria bacterium RIFCSPLOWO2_01_FULL_35_13</name>
    <dbReference type="NCBI Taxonomy" id="1802055"/>
    <lineage>
        <taxon>Bacteria</taxon>
        <taxon>Candidatus Roizmaniibacteriota</taxon>
    </lineage>
</organism>
<gene>
    <name evidence="1" type="ORF">A3A74_02435</name>
</gene>
<comment type="caution">
    <text evidence="1">The sequence shown here is derived from an EMBL/GenBank/DDBJ whole genome shotgun (WGS) entry which is preliminary data.</text>
</comment>
<dbReference type="EMBL" id="MGAF01000022">
    <property type="protein sequence ID" value="OGK41174.1"/>
    <property type="molecule type" value="Genomic_DNA"/>
</dbReference>
<reference evidence="1 2" key="1">
    <citation type="journal article" date="2016" name="Nat. Commun.">
        <title>Thousands of microbial genomes shed light on interconnected biogeochemical processes in an aquifer system.</title>
        <authorList>
            <person name="Anantharaman K."/>
            <person name="Brown C.T."/>
            <person name="Hug L.A."/>
            <person name="Sharon I."/>
            <person name="Castelle C.J."/>
            <person name="Probst A.J."/>
            <person name="Thomas B.C."/>
            <person name="Singh A."/>
            <person name="Wilkins M.J."/>
            <person name="Karaoz U."/>
            <person name="Brodie E.L."/>
            <person name="Williams K.H."/>
            <person name="Hubbard S.S."/>
            <person name="Banfield J.F."/>
        </authorList>
    </citation>
    <scope>NUCLEOTIDE SEQUENCE [LARGE SCALE GENOMIC DNA]</scope>
</reference>